<protein>
    <submittedName>
        <fullName evidence="1">Uncharacterized protein</fullName>
    </submittedName>
</protein>
<reference evidence="1" key="2">
    <citation type="journal article" date="2022" name="New Phytol.">
        <title>Evolutionary transition to the ectomycorrhizal habit in the genomes of a hyperdiverse lineage of mushroom-forming fungi.</title>
        <authorList>
            <person name="Looney B."/>
            <person name="Miyauchi S."/>
            <person name="Morin E."/>
            <person name="Drula E."/>
            <person name="Courty P.E."/>
            <person name="Kohler A."/>
            <person name="Kuo A."/>
            <person name="LaButti K."/>
            <person name="Pangilinan J."/>
            <person name="Lipzen A."/>
            <person name="Riley R."/>
            <person name="Andreopoulos W."/>
            <person name="He G."/>
            <person name="Johnson J."/>
            <person name="Nolan M."/>
            <person name="Tritt A."/>
            <person name="Barry K.W."/>
            <person name="Grigoriev I.V."/>
            <person name="Nagy L.G."/>
            <person name="Hibbett D."/>
            <person name="Henrissat B."/>
            <person name="Matheny P.B."/>
            <person name="Labbe J."/>
            <person name="Martin F.M."/>
        </authorList>
    </citation>
    <scope>NUCLEOTIDE SEQUENCE</scope>
    <source>
        <strain evidence="1">HHB10654</strain>
    </source>
</reference>
<reference evidence="1" key="1">
    <citation type="submission" date="2021-03" db="EMBL/GenBank/DDBJ databases">
        <authorList>
            <consortium name="DOE Joint Genome Institute"/>
            <person name="Ahrendt S."/>
            <person name="Looney B.P."/>
            <person name="Miyauchi S."/>
            <person name="Morin E."/>
            <person name="Drula E."/>
            <person name="Courty P.E."/>
            <person name="Chicoki N."/>
            <person name="Fauchery L."/>
            <person name="Kohler A."/>
            <person name="Kuo A."/>
            <person name="Labutti K."/>
            <person name="Pangilinan J."/>
            <person name="Lipzen A."/>
            <person name="Riley R."/>
            <person name="Andreopoulos W."/>
            <person name="He G."/>
            <person name="Johnson J."/>
            <person name="Barry K.W."/>
            <person name="Grigoriev I.V."/>
            <person name="Nagy L."/>
            <person name="Hibbett D."/>
            <person name="Henrissat B."/>
            <person name="Matheny P.B."/>
            <person name="Labbe J."/>
            <person name="Martin F."/>
        </authorList>
    </citation>
    <scope>NUCLEOTIDE SEQUENCE</scope>
    <source>
        <strain evidence="1">HHB10654</strain>
    </source>
</reference>
<organism evidence="1 2">
    <name type="scientific">Artomyces pyxidatus</name>
    <dbReference type="NCBI Taxonomy" id="48021"/>
    <lineage>
        <taxon>Eukaryota</taxon>
        <taxon>Fungi</taxon>
        <taxon>Dikarya</taxon>
        <taxon>Basidiomycota</taxon>
        <taxon>Agaricomycotina</taxon>
        <taxon>Agaricomycetes</taxon>
        <taxon>Russulales</taxon>
        <taxon>Auriscalpiaceae</taxon>
        <taxon>Artomyces</taxon>
    </lineage>
</organism>
<sequence>MPSRVPVPRSISPQMHAYSPAPTRSRRRQNHIPDELVPADPLNYPAHAKFPCAASTMRSIDKAITNKDHLEFFLRAYGQTACDPVTFPIGQPLWVRHLVQGLIGPIWSQWARAIVIARGVQRSIIGIEFTWYDVRLRDVSEMRRVIPILGETWDERDFHPSLTAINAGKLDAQLRCCLVPEYVFDYAWSRWVWEWTPARIQGSLAAPNLTVLFFRLSKAAEKHDQHSIDSVVGTAGNRGRRIENPPHPVHAIWAVPWTKDIVTILERHECILAPEARG</sequence>
<comment type="caution">
    <text evidence="1">The sequence shown here is derived from an EMBL/GenBank/DDBJ whole genome shotgun (WGS) entry which is preliminary data.</text>
</comment>
<keyword evidence="2" id="KW-1185">Reference proteome</keyword>
<dbReference type="EMBL" id="MU277199">
    <property type="protein sequence ID" value="KAI0064233.1"/>
    <property type="molecule type" value="Genomic_DNA"/>
</dbReference>
<accession>A0ACB8T6S8</accession>
<name>A0ACB8T6S8_9AGAM</name>
<gene>
    <name evidence="1" type="ORF">BV25DRAFT_1914454</name>
</gene>
<evidence type="ECO:0000313" key="1">
    <source>
        <dbReference type="EMBL" id="KAI0064233.1"/>
    </source>
</evidence>
<dbReference type="Proteomes" id="UP000814140">
    <property type="component" value="Unassembled WGS sequence"/>
</dbReference>
<proteinExistence type="predicted"/>
<evidence type="ECO:0000313" key="2">
    <source>
        <dbReference type="Proteomes" id="UP000814140"/>
    </source>
</evidence>